<dbReference type="AlphaFoldDB" id="A0A6A4S7G7"/>
<sequence>MPFCKRTILPKNVCKPDGGGALLLLVPPPDARPRRRQQRRQPEVFGELADVRGFALCSVLRQLSDLSRHSVGVLEELEGELLSVCRRSGALEARVARLQRRVAELVSKPPPRSEYEGDVLPGGRMVMKKKKKKKKSVLVKVWA</sequence>
<dbReference type="GO" id="GO:0030154">
    <property type="term" value="P:cell differentiation"/>
    <property type="evidence" value="ECO:0007669"/>
    <property type="project" value="TreeGrafter"/>
</dbReference>
<dbReference type="Proteomes" id="UP000438429">
    <property type="component" value="Unassembled WGS sequence"/>
</dbReference>
<evidence type="ECO:0000313" key="1">
    <source>
        <dbReference type="EMBL" id="KAF0029057.1"/>
    </source>
</evidence>
<reference evidence="1 2" key="1">
    <citation type="submission" date="2019-06" db="EMBL/GenBank/DDBJ databases">
        <title>Draft genomes of female and male turbot (Scophthalmus maximus).</title>
        <authorList>
            <person name="Xu H."/>
            <person name="Xu X.-W."/>
            <person name="Shao C."/>
            <person name="Chen S."/>
        </authorList>
    </citation>
    <scope>NUCLEOTIDE SEQUENCE [LARGE SCALE GENOMIC DNA]</scope>
    <source>
        <strain evidence="1">Ysfricsl-2016a</strain>
        <tissue evidence="1">Blood</tissue>
    </source>
</reference>
<organism evidence="1 2">
    <name type="scientific">Scophthalmus maximus</name>
    <name type="common">Turbot</name>
    <name type="synonym">Psetta maxima</name>
    <dbReference type="NCBI Taxonomy" id="52904"/>
    <lineage>
        <taxon>Eukaryota</taxon>
        <taxon>Metazoa</taxon>
        <taxon>Chordata</taxon>
        <taxon>Craniata</taxon>
        <taxon>Vertebrata</taxon>
        <taxon>Euteleostomi</taxon>
        <taxon>Actinopterygii</taxon>
        <taxon>Neopterygii</taxon>
        <taxon>Teleostei</taxon>
        <taxon>Neoteleostei</taxon>
        <taxon>Acanthomorphata</taxon>
        <taxon>Carangaria</taxon>
        <taxon>Pleuronectiformes</taxon>
        <taxon>Pleuronectoidei</taxon>
        <taxon>Scophthalmidae</taxon>
        <taxon>Scophthalmus</taxon>
    </lineage>
</organism>
<dbReference type="PANTHER" id="PTHR23039:SF2">
    <property type="entry name" value="NHS-LIKE PROTEIN 2"/>
    <property type="match status" value="1"/>
</dbReference>
<name>A0A6A4S7G7_SCOMX</name>
<accession>A0A6A4S7G7</accession>
<dbReference type="PANTHER" id="PTHR23039">
    <property type="entry name" value="NANCE-HORAN SYNDROME PROTEIN"/>
    <property type="match status" value="1"/>
</dbReference>
<gene>
    <name evidence="1" type="ORF">F2P81_018162</name>
</gene>
<evidence type="ECO:0000313" key="2">
    <source>
        <dbReference type="Proteomes" id="UP000438429"/>
    </source>
</evidence>
<proteinExistence type="predicted"/>
<comment type="caution">
    <text evidence="1">The sequence shown here is derived from an EMBL/GenBank/DDBJ whole genome shotgun (WGS) entry which is preliminary data.</text>
</comment>
<dbReference type="Gene3D" id="1.20.5.340">
    <property type="match status" value="1"/>
</dbReference>
<protein>
    <submittedName>
        <fullName evidence="1">Uncharacterized protein</fullName>
    </submittedName>
</protein>
<dbReference type="EMBL" id="VEVO01000016">
    <property type="protein sequence ID" value="KAF0029057.1"/>
    <property type="molecule type" value="Genomic_DNA"/>
</dbReference>